<dbReference type="InterPro" id="IPR015168">
    <property type="entry name" value="SsuA/THI5"/>
</dbReference>
<protein>
    <submittedName>
        <fullName evidence="6">ABC transporter substrate-binding protein</fullName>
    </submittedName>
</protein>
<evidence type="ECO:0000256" key="4">
    <source>
        <dbReference type="SAM" id="SignalP"/>
    </source>
</evidence>
<dbReference type="SUPFAM" id="SSF53850">
    <property type="entry name" value="Periplasmic binding protein-like II"/>
    <property type="match status" value="1"/>
</dbReference>
<proteinExistence type="inferred from homology"/>
<dbReference type="Pfam" id="PF09084">
    <property type="entry name" value="NMT1"/>
    <property type="match status" value="1"/>
</dbReference>
<dbReference type="GO" id="GO:0042918">
    <property type="term" value="P:alkanesulfonate transmembrane transport"/>
    <property type="evidence" value="ECO:0007669"/>
    <property type="project" value="TreeGrafter"/>
</dbReference>
<evidence type="ECO:0000256" key="3">
    <source>
        <dbReference type="ARBA" id="ARBA00022729"/>
    </source>
</evidence>
<dbReference type="RefSeq" id="WP_107662936.1">
    <property type="nucleotide sequence ID" value="NZ_PZKG01000016.1"/>
</dbReference>
<keyword evidence="7" id="KW-1185">Reference proteome</keyword>
<sequence length="316" mass="32257">MKHTLFALALLPSAALADPISFAWTPNPQTPQVDVALAKGYFTEAGLDVQIVTFASGREAFEALLGGQVDVAFMAEFPAATGALTKQDFAIVADLSRYTGSRIIGNTEQGALATPADLAGKRIGTTLGTNVDYFLSEVLRTAGVEAEVINAAPGDLVPALLRGDVDAIVPFPTFYAGAAEALGDKYQELRPGGYAPHYVLAATTAMTGERGADLTAFLGALVKADADVSADPAAAAEAVSASMGGAVAPAELQKMWADVDLGTTLSADLLDLLVSEASWIAAKGVVKADAPTAATIAPYLDATALSAVAPEAVSLD</sequence>
<dbReference type="PANTHER" id="PTHR30024">
    <property type="entry name" value="ALIPHATIC SULFONATES-BINDING PROTEIN-RELATED"/>
    <property type="match status" value="1"/>
</dbReference>
<evidence type="ECO:0000256" key="2">
    <source>
        <dbReference type="ARBA" id="ARBA00010742"/>
    </source>
</evidence>
<dbReference type="AlphaFoldDB" id="A0A2T4JXS2"/>
<gene>
    <name evidence="6" type="ORF">C5F48_05645</name>
</gene>
<dbReference type="OrthoDB" id="5348911at2"/>
<dbReference type="EMBL" id="PZKG01000016">
    <property type="protein sequence ID" value="PTE22719.1"/>
    <property type="molecule type" value="Genomic_DNA"/>
</dbReference>
<feature type="chain" id="PRO_5015532723" evidence="4">
    <location>
        <begin position="18"/>
        <end position="316"/>
    </location>
</feature>
<feature type="domain" description="SsuA/THI5-like" evidence="5">
    <location>
        <begin position="33"/>
        <end position="235"/>
    </location>
</feature>
<dbReference type="GO" id="GO:0042597">
    <property type="term" value="C:periplasmic space"/>
    <property type="evidence" value="ECO:0007669"/>
    <property type="project" value="UniProtKB-SubCell"/>
</dbReference>
<comment type="caution">
    <text evidence="6">The sequence shown here is derived from an EMBL/GenBank/DDBJ whole genome shotgun (WGS) entry which is preliminary data.</text>
</comment>
<dbReference type="PANTHER" id="PTHR30024:SF47">
    <property type="entry name" value="TAURINE-BINDING PERIPLASMIC PROTEIN"/>
    <property type="match status" value="1"/>
</dbReference>
<accession>A0A2T4JXS2</accession>
<evidence type="ECO:0000256" key="1">
    <source>
        <dbReference type="ARBA" id="ARBA00004418"/>
    </source>
</evidence>
<dbReference type="Gene3D" id="3.40.190.10">
    <property type="entry name" value="Periplasmic binding protein-like II"/>
    <property type="match status" value="2"/>
</dbReference>
<comment type="subcellular location">
    <subcellularLocation>
        <location evidence="1">Periplasm</location>
    </subcellularLocation>
</comment>
<evidence type="ECO:0000313" key="6">
    <source>
        <dbReference type="EMBL" id="PTE22719.1"/>
    </source>
</evidence>
<reference evidence="6 7" key="1">
    <citation type="submission" date="2018-03" db="EMBL/GenBank/DDBJ databases">
        <title>Cereibacter changlensis.</title>
        <authorList>
            <person name="Meyer T.E."/>
            <person name="Miller S."/>
            <person name="Lodha T."/>
            <person name="Gandham S."/>
            <person name="Chintalapati S."/>
            <person name="Chintalapati V.R."/>
        </authorList>
    </citation>
    <scope>NUCLEOTIDE SEQUENCE [LARGE SCALE GENOMIC DNA]</scope>
    <source>
        <strain evidence="6 7">JA139</strain>
    </source>
</reference>
<feature type="signal peptide" evidence="4">
    <location>
        <begin position="1"/>
        <end position="17"/>
    </location>
</feature>
<keyword evidence="3 4" id="KW-0732">Signal</keyword>
<evidence type="ECO:0000259" key="5">
    <source>
        <dbReference type="Pfam" id="PF09084"/>
    </source>
</evidence>
<name>A0A2T4JXS2_9RHOB</name>
<evidence type="ECO:0000313" key="7">
    <source>
        <dbReference type="Proteomes" id="UP000241010"/>
    </source>
</evidence>
<dbReference type="Proteomes" id="UP000241010">
    <property type="component" value="Unassembled WGS sequence"/>
</dbReference>
<comment type="similarity">
    <text evidence="2">Belongs to the bacterial solute-binding protein SsuA/TauA family.</text>
</comment>
<organism evidence="6 7">
    <name type="scientific">Cereibacter changlensis JA139</name>
    <dbReference type="NCBI Taxonomy" id="1188249"/>
    <lineage>
        <taxon>Bacteria</taxon>
        <taxon>Pseudomonadati</taxon>
        <taxon>Pseudomonadota</taxon>
        <taxon>Alphaproteobacteria</taxon>
        <taxon>Rhodobacterales</taxon>
        <taxon>Paracoccaceae</taxon>
        <taxon>Cereibacter</taxon>
    </lineage>
</organism>